<dbReference type="AlphaFoldDB" id="A0A3S0HCU5"/>
<evidence type="ECO:0000256" key="1">
    <source>
        <dbReference type="SAM" id="SignalP"/>
    </source>
</evidence>
<dbReference type="EMBL" id="RXOF01000001">
    <property type="protein sequence ID" value="RTQ53657.1"/>
    <property type="molecule type" value="Genomic_DNA"/>
</dbReference>
<keyword evidence="4" id="KW-1185">Reference proteome</keyword>
<organism evidence="3 4">
    <name type="scientific">Hymenobacter gummosus</name>
    <dbReference type="NCBI Taxonomy" id="1776032"/>
    <lineage>
        <taxon>Bacteria</taxon>
        <taxon>Pseudomonadati</taxon>
        <taxon>Bacteroidota</taxon>
        <taxon>Cytophagia</taxon>
        <taxon>Cytophagales</taxon>
        <taxon>Hymenobacteraceae</taxon>
        <taxon>Hymenobacter</taxon>
    </lineage>
</organism>
<dbReference type="NCBIfam" id="TIGR02608">
    <property type="entry name" value="delta_60_rpt"/>
    <property type="match status" value="13"/>
</dbReference>
<feature type="domain" description="Secretion system C-terminal sorting" evidence="2">
    <location>
        <begin position="783"/>
        <end position="853"/>
    </location>
</feature>
<reference evidence="3 4" key="1">
    <citation type="submission" date="2018-12" db="EMBL/GenBank/DDBJ databases">
        <title>Hymenobacter gummosus sp. nov., isolated from a spring.</title>
        <authorList>
            <person name="Nie L."/>
        </authorList>
    </citation>
    <scope>NUCLEOTIDE SEQUENCE [LARGE SCALE GENOMIC DNA]</scope>
    <source>
        <strain evidence="3 4">KCTC 52166</strain>
    </source>
</reference>
<keyword evidence="1" id="KW-0732">Signal</keyword>
<dbReference type="NCBIfam" id="TIGR04183">
    <property type="entry name" value="Por_Secre_tail"/>
    <property type="match status" value="1"/>
</dbReference>
<dbReference type="InterPro" id="IPR026444">
    <property type="entry name" value="Secre_tail"/>
</dbReference>
<accession>A0A3S0HCU5</accession>
<feature type="signal peptide" evidence="1">
    <location>
        <begin position="1"/>
        <end position="45"/>
    </location>
</feature>
<name>A0A3S0HCU5_9BACT</name>
<protein>
    <submittedName>
        <fullName evidence="3">T9SS type A sorting domain-containing protein</fullName>
    </submittedName>
</protein>
<dbReference type="Pfam" id="PF17164">
    <property type="entry name" value="DUF5122"/>
    <property type="match status" value="13"/>
</dbReference>
<dbReference type="InterPro" id="IPR013431">
    <property type="entry name" value="Delta_60_rpt"/>
</dbReference>
<gene>
    <name evidence="3" type="ORF">EJV47_02670</name>
</gene>
<comment type="caution">
    <text evidence="3">The sequence shown here is derived from an EMBL/GenBank/DDBJ whole genome shotgun (WGS) entry which is preliminary data.</text>
</comment>
<dbReference type="Proteomes" id="UP000282184">
    <property type="component" value="Unassembled WGS sequence"/>
</dbReference>
<dbReference type="Pfam" id="PF18962">
    <property type="entry name" value="Por_Secre_tail"/>
    <property type="match status" value="1"/>
</dbReference>
<dbReference type="Gene3D" id="2.80.10.50">
    <property type="match status" value="5"/>
</dbReference>
<feature type="chain" id="PRO_5018610051" evidence="1">
    <location>
        <begin position="46"/>
        <end position="854"/>
    </location>
</feature>
<evidence type="ECO:0000313" key="3">
    <source>
        <dbReference type="EMBL" id="RTQ53657.1"/>
    </source>
</evidence>
<dbReference type="OrthoDB" id="9805017at2"/>
<dbReference type="SUPFAM" id="SSF101898">
    <property type="entry name" value="NHL repeat"/>
    <property type="match status" value="2"/>
</dbReference>
<proteinExistence type="predicted"/>
<sequence length="854" mass="89185">MKPRPARMRGQCFFTLPIMPMNNRLPLLGACLLLALAAQLPAARAQSLDPTFQLSDYYREARISDVAQQPDGKRVVLGDFTRVDGVAQARLVRFNADGTLDQAFNANVGGVRWADKLLLLPGGKLLLLNARYEQGTTVRTSLVRLNADGTLDASFSPSGLIPDAQPSAAVVQPDGKLLVGSSNGGGIGLVRLLADGAPDTSFGAALGRGMSVSRLVLQPDGKVLVAGDYLYFGGTSETSLVRLNADGTRDTGFQLVANAPGVADVVLQPDGRVLLTGPGAAGRPAVLRLLADGTPDASFGLDAGIAPALEGERLARQPDGKLIVSFRGFAPTPTPGPRLLRLLADGTLDPTFQVGAGADGEVQALHLQTDGRLLVGGIFSNFNGRRRTLTLLQPDGSVDAGFAPRLQLPGAVAKVAVQADGKLLVAGAFNTVGGHVTDRVARLLPDGRVDPTFAVRMPRSGGWGVEQLAVQPDGKVLLAGVGVTNGRGLLTFARLTTAGAEDAAFSPGPGLPPTNGGEINLLAVQPDGKIVVGGDLPDAGGRRFLTRMNADGSPDTGFSPLLAGQLDGLDGGWLQADGNVLYYGIDAARTFCVVRRVLPTGADDAPFSTLAANAVRSVYDITGITRQRSGAYVLATNSYTSNSALVRLSPTGALDPTFSTPIEQYLVAVYENGVRAMAVQPDDYLLVGGIMHLPSVAPNLYYPLVRLQPDGRLDTTFDPAFFGSSTSSGTSTYVQDVAVDSNGKILVAGLLERAGQQAVTGLVRLQSAGVLAAGSRRAAALRVYPNPSRGLLHVQAPGLRPRSLTLLNALGQIVQQQSMPTETSTLDTTQLPAGVYLLRVDYADGPVTRRVVIE</sequence>
<evidence type="ECO:0000313" key="4">
    <source>
        <dbReference type="Proteomes" id="UP000282184"/>
    </source>
</evidence>
<dbReference type="SUPFAM" id="SSF63829">
    <property type="entry name" value="Calcium-dependent phosphotriesterase"/>
    <property type="match status" value="1"/>
</dbReference>
<evidence type="ECO:0000259" key="2">
    <source>
        <dbReference type="Pfam" id="PF18962"/>
    </source>
</evidence>